<evidence type="ECO:0000313" key="9">
    <source>
        <dbReference type="Proteomes" id="UP001501627"/>
    </source>
</evidence>
<dbReference type="Pfam" id="PF13607">
    <property type="entry name" value="Succ_CoA_lig"/>
    <property type="match status" value="1"/>
</dbReference>
<dbReference type="InterPro" id="IPR016102">
    <property type="entry name" value="Succinyl-CoA_synth-like"/>
</dbReference>
<dbReference type="Gene3D" id="3.40.50.261">
    <property type="entry name" value="Succinyl-CoA synthetase domains"/>
    <property type="match status" value="2"/>
</dbReference>
<dbReference type="Pfam" id="PF13549">
    <property type="entry name" value="ATP-grasp_5"/>
    <property type="match status" value="1"/>
</dbReference>
<evidence type="ECO:0000259" key="6">
    <source>
        <dbReference type="PROSITE" id="PS50975"/>
    </source>
</evidence>
<dbReference type="PANTHER" id="PTHR43334:SF1">
    <property type="entry name" value="3-HYDROXYPROPIONATE--COA LIGASE [ADP-FORMING]"/>
    <property type="match status" value="1"/>
</dbReference>
<keyword evidence="1" id="KW-0436">Ligase</keyword>
<keyword evidence="2 4" id="KW-0547">Nucleotide-binding</keyword>
<dbReference type="Gene3D" id="3.40.50.720">
    <property type="entry name" value="NAD(P)-binding Rossmann-like Domain"/>
    <property type="match status" value="1"/>
</dbReference>
<evidence type="ECO:0000259" key="7">
    <source>
        <dbReference type="PROSITE" id="PS51186"/>
    </source>
</evidence>
<dbReference type="Gene3D" id="3.40.630.30">
    <property type="match status" value="1"/>
</dbReference>
<dbReference type="InterPro" id="IPR000182">
    <property type="entry name" value="GNAT_dom"/>
</dbReference>
<dbReference type="RefSeq" id="WP_103044487.1">
    <property type="nucleotide sequence ID" value="NZ_BAABBP010000010.1"/>
</dbReference>
<dbReference type="InterPro" id="IPR032875">
    <property type="entry name" value="Succ_CoA_lig_flav_dom"/>
</dbReference>
<feature type="compositionally biased region" description="Low complexity" evidence="5">
    <location>
        <begin position="23"/>
        <end position="40"/>
    </location>
</feature>
<dbReference type="Pfam" id="PF19045">
    <property type="entry name" value="Ligase_CoA_2"/>
    <property type="match status" value="1"/>
</dbReference>
<dbReference type="Gene3D" id="3.30.1490.20">
    <property type="entry name" value="ATP-grasp fold, A domain"/>
    <property type="match status" value="1"/>
</dbReference>
<name>A0ABP7R5W6_9BURK</name>
<feature type="domain" description="N-acetyltransferase" evidence="7">
    <location>
        <begin position="754"/>
        <end position="918"/>
    </location>
</feature>
<dbReference type="InterPro" id="IPR036291">
    <property type="entry name" value="NAD(P)-bd_dom_sf"/>
</dbReference>
<proteinExistence type="predicted"/>
<feature type="region of interest" description="Disordered" evidence="5">
    <location>
        <begin position="23"/>
        <end position="42"/>
    </location>
</feature>
<evidence type="ECO:0000256" key="3">
    <source>
        <dbReference type="ARBA" id="ARBA00022840"/>
    </source>
</evidence>
<dbReference type="CDD" id="cd04301">
    <property type="entry name" value="NAT_SF"/>
    <property type="match status" value="1"/>
</dbReference>
<dbReference type="SUPFAM" id="SSF51735">
    <property type="entry name" value="NAD(P)-binding Rossmann-fold domains"/>
    <property type="match status" value="1"/>
</dbReference>
<evidence type="ECO:0000256" key="5">
    <source>
        <dbReference type="SAM" id="MobiDB-lite"/>
    </source>
</evidence>
<comment type="caution">
    <text evidence="8">The sequence shown here is derived from an EMBL/GenBank/DDBJ whole genome shotgun (WGS) entry which is preliminary data.</text>
</comment>
<dbReference type="InterPro" id="IPR051538">
    <property type="entry name" value="Acyl-CoA_Synth/Transferase"/>
</dbReference>
<dbReference type="PROSITE" id="PS50975">
    <property type="entry name" value="ATP_GRASP"/>
    <property type="match status" value="1"/>
</dbReference>
<feature type="domain" description="ATP-grasp" evidence="6">
    <location>
        <begin position="501"/>
        <end position="537"/>
    </location>
</feature>
<gene>
    <name evidence="8" type="ORF">GCM10022279_14230</name>
</gene>
<sequence>MMDSHYLTPLFSPSSIIVLSGAQDASGAPDAPDAPGAPDARTPQARQLLEALRAQRFSGTLQFMDVHSTSGTLADLAQTRADLAIIALPHGEVAAALELAGRINCRCALVLSSGVDAAQARQWHKIARSEGVHLMGPNTLGLQRPSLQLNASAAGPLARDGSLALVCQSGALTTSILDWASNNAVGFSSVVSLGPHSGLGLSDALDYLAHDARTHSIVVYMEGIYNARRFMSALRSAAYAKPVVILKSGRKPAGNAAALTHSGAIVGSDEVFDAALRRAGAVRVRSFVELFSAAKCLASRYRPVGRRLGIVTNGGGPGVLAADWANEIGLKLGRLSADAIKELSPQLSPLSMLADLIDISEEAGPEQYRAALQAALREREIDGLLVIYSPKSHVDAAAVAQVVADVKKQAGKPVLTCWMGDSSVLPARAILGDAQIPTFRTPEAAVGAFGNIASYHQNQQLLQQTPPPLSSLAKLDIEGARLVIESVLAERRTALTEMESKTLLAAFHIPVTKTLLARTSHEAMMIATQLGFPVALKIDSPDIAHKSDVDGVVLNVHNGAAVRDIYTDLVQRVARQRPQARINGVTVQKMARARRGREICVGVVTDDPFGPVITFGAGGTMIELIDDRAMELPPLNQFLARRLIDRSRVAETLAEWRGAGAVDLQQLEHILLRVSEMVCALPQLREMDINPIIVDEQGAVAVDARIIVSDAAAANGSSAGGKAVAVSGSYSHLAIMPYPERYEQVWPLRGGGEYLVRPLRPDDAQMIQRLVKGLSPESRYFRFVSQLAELPPSMLARFTLIDYDREMALAAVHREPVVDDAGESSYKERIIGVSRYVTNPDHVSCEFALLVADDYAGRGLGSRLMLSIMDVARERGLAEIQGLVLANNPNMLKLMRRLGFEVRPFDDDPEFRLVVHQL</sequence>
<evidence type="ECO:0000256" key="1">
    <source>
        <dbReference type="ARBA" id="ARBA00022598"/>
    </source>
</evidence>
<dbReference type="InterPro" id="IPR011761">
    <property type="entry name" value="ATP-grasp"/>
</dbReference>
<dbReference type="InterPro" id="IPR043938">
    <property type="entry name" value="Ligase_CoA_dom"/>
</dbReference>
<organism evidence="8 9">
    <name type="scientific">Comamonas faecalis</name>
    <dbReference type="NCBI Taxonomy" id="1387849"/>
    <lineage>
        <taxon>Bacteria</taxon>
        <taxon>Pseudomonadati</taxon>
        <taxon>Pseudomonadota</taxon>
        <taxon>Betaproteobacteria</taxon>
        <taxon>Burkholderiales</taxon>
        <taxon>Comamonadaceae</taxon>
        <taxon>Comamonas</taxon>
    </lineage>
</organism>
<dbReference type="InterPro" id="IPR013815">
    <property type="entry name" value="ATP_grasp_subdomain_1"/>
</dbReference>
<dbReference type="SUPFAM" id="SSF56059">
    <property type="entry name" value="Glutathione synthetase ATP-binding domain-like"/>
    <property type="match status" value="1"/>
</dbReference>
<accession>A0ABP7R5W6</accession>
<reference evidence="9" key="1">
    <citation type="journal article" date="2019" name="Int. J. Syst. Evol. Microbiol.">
        <title>The Global Catalogue of Microorganisms (GCM) 10K type strain sequencing project: providing services to taxonomists for standard genome sequencing and annotation.</title>
        <authorList>
            <consortium name="The Broad Institute Genomics Platform"/>
            <consortium name="The Broad Institute Genome Sequencing Center for Infectious Disease"/>
            <person name="Wu L."/>
            <person name="Ma J."/>
        </authorList>
    </citation>
    <scope>NUCLEOTIDE SEQUENCE [LARGE SCALE GENOMIC DNA]</scope>
    <source>
        <strain evidence="9">JCM 17561</strain>
    </source>
</reference>
<dbReference type="Proteomes" id="UP001501627">
    <property type="component" value="Unassembled WGS sequence"/>
</dbReference>
<dbReference type="InterPro" id="IPR016181">
    <property type="entry name" value="Acyl_CoA_acyltransferase"/>
</dbReference>
<evidence type="ECO:0000313" key="8">
    <source>
        <dbReference type="EMBL" id="GAA3992168.1"/>
    </source>
</evidence>
<keyword evidence="9" id="KW-1185">Reference proteome</keyword>
<evidence type="ECO:0000256" key="2">
    <source>
        <dbReference type="ARBA" id="ARBA00022741"/>
    </source>
</evidence>
<keyword evidence="3 4" id="KW-0067">ATP-binding</keyword>
<dbReference type="PANTHER" id="PTHR43334">
    <property type="entry name" value="ACETATE--COA LIGASE [ADP-FORMING]"/>
    <property type="match status" value="1"/>
</dbReference>
<dbReference type="SUPFAM" id="SSF52210">
    <property type="entry name" value="Succinyl-CoA synthetase domains"/>
    <property type="match status" value="2"/>
</dbReference>
<dbReference type="PROSITE" id="PS51186">
    <property type="entry name" value="GNAT"/>
    <property type="match status" value="1"/>
</dbReference>
<dbReference type="Pfam" id="PF00583">
    <property type="entry name" value="Acetyltransf_1"/>
    <property type="match status" value="1"/>
</dbReference>
<dbReference type="Gene3D" id="3.30.470.20">
    <property type="entry name" value="ATP-grasp fold, B domain"/>
    <property type="match status" value="1"/>
</dbReference>
<protein>
    <submittedName>
        <fullName evidence="8">GNAT family N-acetyltransferase</fullName>
    </submittedName>
</protein>
<evidence type="ECO:0000256" key="4">
    <source>
        <dbReference type="PROSITE-ProRule" id="PRU00409"/>
    </source>
</evidence>
<dbReference type="EMBL" id="BAABBP010000010">
    <property type="protein sequence ID" value="GAA3992168.1"/>
    <property type="molecule type" value="Genomic_DNA"/>
</dbReference>
<dbReference type="SUPFAM" id="SSF55729">
    <property type="entry name" value="Acyl-CoA N-acyltransferases (Nat)"/>
    <property type="match status" value="1"/>
</dbReference>